<dbReference type="GO" id="GO:0003677">
    <property type="term" value="F:DNA binding"/>
    <property type="evidence" value="ECO:0007669"/>
    <property type="project" value="UniProtKB-KW"/>
</dbReference>
<comment type="caution">
    <text evidence="4">The sequence shown here is derived from an EMBL/GenBank/DDBJ whole genome shotgun (WGS) entry which is preliminary data.</text>
</comment>
<name>A0A9X1W1J5_9GAMM</name>
<protein>
    <submittedName>
        <fullName evidence="4">Excisionase</fullName>
    </submittedName>
</protein>
<dbReference type="AlphaFoldDB" id="A0A9X1W1J5"/>
<reference evidence="4" key="1">
    <citation type="submission" date="2022-03" db="EMBL/GenBank/DDBJ databases">
        <title>Pseudomonas marianensis sp. nov., a marine bacterium isolated from deep-sea sediments of the Mariana Trench.</title>
        <authorList>
            <person name="Wei Y."/>
        </authorList>
    </citation>
    <scope>NUCLEOTIDE SEQUENCE</scope>
    <source>
        <strain evidence="4">PS1</strain>
    </source>
</reference>
<gene>
    <name evidence="4" type="ORF">MST27_05045</name>
</gene>
<evidence type="ECO:0000313" key="4">
    <source>
        <dbReference type="EMBL" id="MCJ0972733.1"/>
    </source>
</evidence>
<dbReference type="InterPro" id="IPR012884">
    <property type="entry name" value="Excisionase-like"/>
</dbReference>
<evidence type="ECO:0000313" key="5">
    <source>
        <dbReference type="Proteomes" id="UP001139682"/>
    </source>
</evidence>
<dbReference type="Pfam" id="PF07825">
    <property type="entry name" value="Exc"/>
    <property type="match status" value="1"/>
</dbReference>
<organism evidence="4 5">
    <name type="scientific">Stutzerimonas marianensis</name>
    <dbReference type="NCBI Taxonomy" id="2929513"/>
    <lineage>
        <taxon>Bacteria</taxon>
        <taxon>Pseudomonadati</taxon>
        <taxon>Pseudomonadota</taxon>
        <taxon>Gammaproteobacteria</taxon>
        <taxon>Pseudomonadales</taxon>
        <taxon>Pseudomonadaceae</taxon>
        <taxon>Stutzerimonas</taxon>
    </lineage>
</organism>
<evidence type="ECO:0000259" key="3">
    <source>
        <dbReference type="Pfam" id="PF07825"/>
    </source>
</evidence>
<keyword evidence="5" id="KW-1185">Reference proteome</keyword>
<proteinExistence type="predicted"/>
<accession>A0A9X1W1J5</accession>
<dbReference type="Proteomes" id="UP001139682">
    <property type="component" value="Unassembled WGS sequence"/>
</dbReference>
<dbReference type="GO" id="GO:0006310">
    <property type="term" value="P:DNA recombination"/>
    <property type="evidence" value="ECO:0007669"/>
    <property type="project" value="UniProtKB-KW"/>
</dbReference>
<dbReference type="SUPFAM" id="SSF46955">
    <property type="entry name" value="Putative DNA-binding domain"/>
    <property type="match status" value="1"/>
</dbReference>
<dbReference type="InterPro" id="IPR038137">
    <property type="entry name" value="Excisionase-like_sf"/>
</dbReference>
<sequence length="70" mass="7951">MKLSLEKWAEANFDPAPTLNTLRRWAREGRIFPAPVKHGRSYYVEPDAQYIEQGTLAGRIARDRHGAKAA</sequence>
<evidence type="ECO:0000256" key="2">
    <source>
        <dbReference type="ARBA" id="ARBA00023172"/>
    </source>
</evidence>
<dbReference type="InterPro" id="IPR009061">
    <property type="entry name" value="DNA-bd_dom_put_sf"/>
</dbReference>
<feature type="domain" description="Excisionase-like" evidence="3">
    <location>
        <begin position="1"/>
        <end position="56"/>
    </location>
</feature>
<dbReference type="EMBL" id="JALGRD010000002">
    <property type="protein sequence ID" value="MCJ0972733.1"/>
    <property type="molecule type" value="Genomic_DNA"/>
</dbReference>
<dbReference type="Gene3D" id="1.10.1660.20">
    <property type="match status" value="1"/>
</dbReference>
<dbReference type="RefSeq" id="WP_243604916.1">
    <property type="nucleotide sequence ID" value="NZ_JALGRD010000002.1"/>
</dbReference>
<keyword evidence="1" id="KW-0238">DNA-binding</keyword>
<keyword evidence="2" id="KW-0233">DNA recombination</keyword>
<evidence type="ECO:0000256" key="1">
    <source>
        <dbReference type="ARBA" id="ARBA00023125"/>
    </source>
</evidence>